<dbReference type="InterPro" id="IPR011992">
    <property type="entry name" value="EF-hand-dom_pair"/>
</dbReference>
<keyword evidence="4" id="KW-0107">Calcium channel</keyword>
<reference evidence="17 18" key="1">
    <citation type="submission" date="2021-06" db="EMBL/GenBank/DDBJ databases">
        <authorList>
            <person name="Palmer J.M."/>
        </authorList>
    </citation>
    <scope>NUCLEOTIDE SEQUENCE [LARGE SCALE GENOMIC DNA]</scope>
    <source>
        <strain evidence="17 18">MEX-2019</strain>
        <tissue evidence="17">Muscle</tissue>
    </source>
</reference>
<dbReference type="GO" id="GO:0034704">
    <property type="term" value="C:calcium channel complex"/>
    <property type="evidence" value="ECO:0007669"/>
    <property type="project" value="TreeGrafter"/>
</dbReference>
<dbReference type="Pfam" id="PF02815">
    <property type="entry name" value="MIR"/>
    <property type="match status" value="1"/>
</dbReference>
<evidence type="ECO:0000259" key="16">
    <source>
        <dbReference type="PROSITE" id="PS50188"/>
    </source>
</evidence>
<feature type="domain" description="B30.2/SPRY" evidence="16">
    <location>
        <begin position="261"/>
        <end position="460"/>
    </location>
</feature>
<dbReference type="InterPro" id="IPR001870">
    <property type="entry name" value="B30.2/SPRY"/>
</dbReference>
<dbReference type="Pfam" id="PF21119">
    <property type="entry name" value="RYDR_Jsol"/>
    <property type="match status" value="1"/>
</dbReference>
<evidence type="ECO:0000256" key="2">
    <source>
        <dbReference type="ARBA" id="ARBA00022448"/>
    </source>
</evidence>
<dbReference type="PANTHER" id="PTHR46399">
    <property type="entry name" value="B30.2/SPRY DOMAIN-CONTAINING PROTEIN"/>
    <property type="match status" value="1"/>
</dbReference>
<evidence type="ECO:0000256" key="8">
    <source>
        <dbReference type="ARBA" id="ARBA00022951"/>
    </source>
</evidence>
<dbReference type="GO" id="GO:0006874">
    <property type="term" value="P:intracellular calcium ion homeostasis"/>
    <property type="evidence" value="ECO:0007669"/>
    <property type="project" value="InterPro"/>
</dbReference>
<keyword evidence="5 15" id="KW-0812">Transmembrane</keyword>
<dbReference type="SUPFAM" id="SSF49899">
    <property type="entry name" value="Concanavalin A-like lectins/glucanases"/>
    <property type="match status" value="2"/>
</dbReference>
<dbReference type="FunFam" id="2.60.120.920:FF:000002">
    <property type="entry name" value="ryanodine receptor isoform X2"/>
    <property type="match status" value="1"/>
</dbReference>
<dbReference type="GO" id="GO:0014808">
    <property type="term" value="P:release of sequestered calcium ion into cytosol by sarcoplasmic reticulum"/>
    <property type="evidence" value="ECO:0007669"/>
    <property type="project" value="TreeGrafter"/>
</dbReference>
<dbReference type="Gene3D" id="1.25.10.30">
    <property type="entry name" value="IP3 receptor type 1 binding core, RIH domain"/>
    <property type="match status" value="1"/>
</dbReference>
<feature type="transmembrane region" description="Helical" evidence="15">
    <location>
        <begin position="3155"/>
        <end position="3172"/>
    </location>
</feature>
<dbReference type="Pfam" id="PF08454">
    <property type="entry name" value="RIH_assoc"/>
    <property type="match status" value="1"/>
</dbReference>
<dbReference type="SUPFAM" id="SSF100909">
    <property type="entry name" value="IP3 receptor type 1 binding core, domain 2"/>
    <property type="match status" value="1"/>
</dbReference>
<keyword evidence="3" id="KW-0109">Calcium transport</keyword>
<dbReference type="PROSITE" id="PS50188">
    <property type="entry name" value="B302_SPRY"/>
    <property type="match status" value="2"/>
</dbReference>
<evidence type="ECO:0000256" key="11">
    <source>
        <dbReference type="ARBA" id="ARBA00023136"/>
    </source>
</evidence>
<evidence type="ECO:0000256" key="15">
    <source>
        <dbReference type="SAM" id="Phobius"/>
    </source>
</evidence>
<dbReference type="GO" id="GO:0005219">
    <property type="term" value="F:ryanodine-sensitive calcium-release channel activity"/>
    <property type="evidence" value="ECO:0007669"/>
    <property type="project" value="InterPro"/>
</dbReference>
<dbReference type="GO" id="GO:0042383">
    <property type="term" value="C:sarcolemma"/>
    <property type="evidence" value="ECO:0007669"/>
    <property type="project" value="TreeGrafter"/>
</dbReference>
<dbReference type="GO" id="GO:0006941">
    <property type="term" value="P:striated muscle contraction"/>
    <property type="evidence" value="ECO:0007669"/>
    <property type="project" value="TreeGrafter"/>
</dbReference>
<proteinExistence type="predicted"/>
<evidence type="ECO:0000256" key="1">
    <source>
        <dbReference type="ARBA" id="ARBA00004326"/>
    </source>
</evidence>
<evidence type="ECO:0000256" key="3">
    <source>
        <dbReference type="ARBA" id="ARBA00022568"/>
    </source>
</evidence>
<feature type="transmembrane region" description="Helical" evidence="15">
    <location>
        <begin position="3193"/>
        <end position="3214"/>
    </location>
</feature>
<sequence length="3477" mass="392777">MGIPEIKYGDSMCYVQHLDSGLWLTYQAADAKCHQGGHLRKAILHSEGHMDDGLTLSRSQREESHTARLIRNAVSLFTHFIRKLDGFCHEGNLSSGSLSMKTVTGSLQDLIKYFQAPIEGQSHEGKQKKMTALKKRQNMFKEEGVMDLVLDCIDHLHHYSSDPYFAEAAQRDAGERWETIVNLFYELLAALIRGNRVNCAHFSSSVDWLIGRLDHLEASSGVLEVLHCVLVESPEAINAIKDGHIQSIISFLEKHGHNNKVLEVLCSLCVCHGVAVRSNQNLICDSLLPDRDLLLQTQLNNQVTSMRPNIFLAVGEGSAQHRKWYYELVVDHVDPFLTAEPTHLRVGWAFTKGYMPRPTGGEGWGANGVGDDLYSFGFDGLHLWSGCVGRKVSSPFPHLLKDNDVVSCCLDLMVPCISFRVNGLPVQGMLENFSANGLLYPVVSFSAGVRVRFLFGGGHGEFRFLPPPGYASCSEALLPNVKLKVEPCQKYISDCEEGKKELTGPSVPVTPVTFTPTLVDISKVKDEGKQHDPCLVEFSKLPEQERHQNLQMAEDTLKTLLALGFHIALADDQAEERVKCMRLHTKYEVPCGYRPTPIDLSQIILSSADEDVVTLLAENQHNVWARERIKQGWTYGPHQDIKGKRSPHLVPYSLVDERLRKADIESVREAICILLAFGYSLESQSQEQTALSKPCLFSVEKSRVFRPDKSYAVTMGKWYFEFEVVTAGNMKVGWARPGCTPDKELGSDDQAYVFDGFEAQWCHQGCEPLGHPWLRGDVVGCLVDMFEGTMMVTLNGELLFNDRGSELAAKDLDIRDGLLPVVSVGMNQVGRLNLGRQVKSLQYFNVCGQQEGYKPFAFNMTRDPSLWMSWKLPQFTSVLPDDHNLQVTRLRGSMDSLSSLRVSQRLLAQHGGGSEMGFYRLSMPIECAATFRSPAEGVPLVPSSSLTPSSVRKELEDTDSDFEVLMKSARSFAGSRDELNHKDHSHDKTSKLKQRFMMKRTKPGLVSSNSSARLLEDVIVEKDNYDHLIQSSTEPFNVWIGWVTSDFHQHDTTFDTDNVGKVTVTLGDESGKVQESVKRCNCFMVCAGEATGLSQSRRSAGLEIGCLIDSATGLLTFTSNGVEMSTFFQLCHLLSYLCDCQVRRRVEAVAAFSGNFVHQLQENQRFRYTQVMQALNMSAALTARKTKEFRLPPQEQINLLLSFRDDEQQENCPCPVEVQQLLQDFHHLLKTHCGTHIVPDSEEEDCANMSLKDRFFGRVARAVGLQRKPTEEDKYKSSSLKSLRRLISETMVCWAQEREIEDPKLVRAIFTLLYRQYQGLEGQMEGSLSKAYTISQSSVEDTMALLSSLGQIRSLLSVRMGKEEEKLMIRRLGDIMNNKVFYQHPNLMRALGMHETVMEVMVNVLGEGESKEINFPKMVASCCRFLCYFCRISRHNQGALFDRLTYLLENSRVGLASPSMRGSTPLDVAAASVMDNNELALSLKEPDLEKVVQYLAGCGLYSCSMLVAKGYTDIGWNPVEGERYLDFLRFAVFCNGESVEENAYVVVRLLIRRPECFGPALRGDRGDGLLAAMKEAISISEDPSMDGPLPSQNSNKTMDAVHNNDNDLIHMGHAIMTFYSALIDLLGRCAPELHLIQGEKGEAIRIRAILRSLIPVQDLEGVISICFQLPSVSKDGVLVEPDLSTVFCPDHKAAIVLFLDRVYGIEDQSFLLHLLEVGFLPDLQAAVSLDTTDLGSTDMALALNRYLCTAVLPLLTKCSSLFHDLEDHALLVDSLIQAIYRLSRALSLTRAQRNTTEDCLLALCRLCVQCLVAVAKALPPDYVEPGGLSQMDRITSVDTDGYFDPQPVDTSNVSVPERLDFVVNKYAEHTHEKWSLEKFASGWVHGEQLCENTKVHPLLKPYRALAEKEKDAYRWGIKETIKSMLAFGWTIERTKEGDAFGLLVCARRVSQSGQLSFEGASTFSPKPLDMSSITLSWEQFAMAEQLAENYHNAWARTKKLELESNGGGGGHSMLLPYDALTAKEKTKFREKAQDILKFFFLHGYTVWRDRKTVEMDFPATANCFGHIFLQRMLYHTEEAQESMLKLGDEASAVTNCLRILSQALDASQRLAAGACLVALTGAFPVCFLEPTLNHNNPHSIYNTMSPTEIKDQGLPDQVEDMCCSIPSLGMAMEKVKELAGAGAVAHQMQYIHVAEVTLPMLCSYVSHWCRWGPEGHPDSPVFTSVIPQHASDLIGHILRIIHNHVGASQGDWIKQLAVFSQPIICKANCEMLKSHFLPLMEKLRKRTECVQLEEEQMKTEDCCSSEAELQIQEKYRVLVQDLYAFYPLLIQFADFNRARWLKEAIPEAEQLFSMVAEVFVFWAKSHHFKWEEQSYVVQNQINNLAFLLSSDNVLEGRMKRKGDRYSAHTSLIVAAIKRLVPVGLRVCFPCDQNLFMLAKNCYSQNNLEDEIREHILSSLKHFYGQASKRVSHGILSADPPAQLGALADTQRTVDRVLEIAQVLYYLDQVEHPQRSKKPSWYKVLSKQRKRAVVACLRMTPLYNLPLHRAVNLFLQGYNKSWISTEGLGFEQMLVEDLAKGRVIKPWEGDKGEVKEVEEGAKAIDPLQQLIMLFSRSALTESSKLDNDNLYKCYAAIMAKSCCKENQGDEEQEVESFEEKEMEKQKLLYQQARLHCRGASEMVLQAISASNGTMGLMTGPTLKLGIALLSGGNATVQQKMLHYLREKRSVGFFQSMAGLMLSCSVLDLNAFERQNKAEGLGIATDQSSGEKVMPDKDQTCDLFRFLQLLCEGHNLDFQNYLRTQTGNNTTVNIVISTVDYLLRIQESISDFYWYYSGKDVIDPLGQHNFSKAIEVTKQVFNTLTEYIQGPCSGNQQSLAHSRLWDAVVGFLHVFAHMQMKLSQDSRQIKLLKELMDLLKDMVVFLLSMLEGNVINGTIGKQMVDMLVESSGNVEMILKFFDMFLKLKDLTSSEGFREYDPECKGSICRKDFQKAMENCKRFSQAEVHFLLLCIGVNDSEILEYEAFVDRFHEPSERHRLQYHCSPHQFPSLGRIEILGSGKRFERVYFEISEYSRTQWEKPQVKESKRQFIFDVVNKGGEKEKMEMFVNFCEDTIFEMQLAAQISGSISGEKCTGKEEDKSDLQEDKAPNYKEFTFFYYWWLMLTCVLSVKNLRRLMKMTLKDFLITAVQFLRFICMVQVRCISVVICCIMHLLYITFVNSGLIEAAKRMKVSDLFGGILEPTLDEVMEMSSSVDQLRKYSASFSSQKELREIGHMGSVTFTREVDILSDIFGLKLKKEGGQYRLVTQDLSESLTDLFNATSRTTDDTDVSEQHQTSFMDHLGKEKTDDEKTEEFQKKEKMKTEKESKNAEEETKHGAKRCSNRSKEPQSQHSALWEMISTRNKTLLNYFARNFYNMRLLALFVAFAINFILLFYKVAYLPASKQEERVMTSVYGEELDSTLKNTRNGKVYFMLYYIT</sequence>
<accession>A0AAV9SCQ3</accession>
<feature type="domain" description="B30.2/SPRY" evidence="16">
    <location>
        <begin position="640"/>
        <end position="839"/>
    </location>
</feature>
<dbReference type="GO" id="GO:0030018">
    <property type="term" value="C:Z disc"/>
    <property type="evidence" value="ECO:0007669"/>
    <property type="project" value="TreeGrafter"/>
</dbReference>
<dbReference type="InterPro" id="IPR015925">
    <property type="entry name" value="Ryanodine_IP3_receptor"/>
</dbReference>
<keyword evidence="11 15" id="KW-0472">Membrane</keyword>
<protein>
    <recommendedName>
        <fullName evidence="16">B30.2/SPRY domain-containing protein</fullName>
    </recommendedName>
</protein>
<dbReference type="PANTHER" id="PTHR46399:SF7">
    <property type="entry name" value="RYANODINE RECEPTOR 2"/>
    <property type="match status" value="1"/>
</dbReference>
<dbReference type="SUPFAM" id="SSF82109">
    <property type="entry name" value="MIR domain"/>
    <property type="match status" value="1"/>
</dbReference>
<evidence type="ECO:0000256" key="13">
    <source>
        <dbReference type="ARBA" id="ARBA00023303"/>
    </source>
</evidence>
<keyword evidence="10" id="KW-0406">Ion transport</keyword>
<dbReference type="PRINTS" id="PR00795">
    <property type="entry name" value="RYANODINER"/>
</dbReference>
<dbReference type="SUPFAM" id="SSF47473">
    <property type="entry name" value="EF-hand"/>
    <property type="match status" value="1"/>
</dbReference>
<comment type="subcellular location">
    <subcellularLocation>
        <location evidence="1">Sarcoplasmic reticulum membrane</location>
        <topology evidence="1">Multi-pass membrane protein</topology>
    </subcellularLocation>
</comment>
<evidence type="ECO:0000256" key="10">
    <source>
        <dbReference type="ARBA" id="ARBA00023065"/>
    </source>
</evidence>
<evidence type="ECO:0000256" key="9">
    <source>
        <dbReference type="ARBA" id="ARBA00022989"/>
    </source>
</evidence>
<gene>
    <name evidence="17" type="ORF">CRENBAI_000415</name>
</gene>
<keyword evidence="2" id="KW-0813">Transport</keyword>
<evidence type="ECO:0000313" key="17">
    <source>
        <dbReference type="EMBL" id="KAK5619096.1"/>
    </source>
</evidence>
<dbReference type="InterPro" id="IPR043136">
    <property type="entry name" value="B30.2/SPRY_sf"/>
</dbReference>
<dbReference type="SMART" id="SM00449">
    <property type="entry name" value="SPRY"/>
    <property type="match status" value="3"/>
</dbReference>
<feature type="compositionally biased region" description="Basic and acidic residues" evidence="14">
    <location>
        <begin position="3340"/>
        <end position="3375"/>
    </location>
</feature>
<dbReference type="InterPro" id="IPR003877">
    <property type="entry name" value="SPRY_dom"/>
</dbReference>
<dbReference type="Gene3D" id="2.60.120.920">
    <property type="match status" value="3"/>
</dbReference>
<evidence type="ECO:0000256" key="4">
    <source>
        <dbReference type="ARBA" id="ARBA00022673"/>
    </source>
</evidence>
<evidence type="ECO:0000256" key="12">
    <source>
        <dbReference type="ARBA" id="ARBA00023286"/>
    </source>
</evidence>
<dbReference type="InterPro" id="IPR013320">
    <property type="entry name" value="ConA-like_dom_sf"/>
</dbReference>
<dbReference type="FunFam" id="2.60.120.920:FF:000003">
    <property type="entry name" value="ryanodine receptor isoform X2"/>
    <property type="match status" value="1"/>
</dbReference>
<comment type="caution">
    <text evidence="17">The sequence shown here is derived from an EMBL/GenBank/DDBJ whole genome shotgun (WGS) entry which is preliminary data.</text>
</comment>
<keyword evidence="9 15" id="KW-1133">Transmembrane helix</keyword>
<dbReference type="Pfam" id="PF02026">
    <property type="entry name" value="RyR"/>
    <property type="match status" value="4"/>
</dbReference>
<feature type="transmembrane region" description="Helical" evidence="15">
    <location>
        <begin position="3414"/>
        <end position="3434"/>
    </location>
</feature>
<dbReference type="InterPro" id="IPR000699">
    <property type="entry name" value="RIH_dom"/>
</dbReference>
<keyword evidence="6" id="KW-0677">Repeat</keyword>
<dbReference type="InterPro" id="IPR016093">
    <property type="entry name" value="MIR_motif"/>
</dbReference>
<keyword evidence="8" id="KW-0703">Sarcoplasmic reticulum</keyword>
<keyword evidence="13" id="KW-0407">Ion channel</keyword>
<keyword evidence="12" id="KW-1071">Ligand-gated ion channel</keyword>
<dbReference type="Pfam" id="PF00622">
    <property type="entry name" value="SPRY"/>
    <property type="match status" value="2"/>
</dbReference>
<keyword evidence="7" id="KW-0106">Calcium</keyword>
<dbReference type="InterPro" id="IPR036300">
    <property type="entry name" value="MIR_dom_sf"/>
</dbReference>
<evidence type="ECO:0000313" key="18">
    <source>
        <dbReference type="Proteomes" id="UP001311232"/>
    </source>
</evidence>
<dbReference type="Pfam" id="PF06459">
    <property type="entry name" value="RR_TM4-6"/>
    <property type="match status" value="1"/>
</dbReference>
<dbReference type="Gene3D" id="2.80.10.50">
    <property type="match status" value="1"/>
</dbReference>
<dbReference type="Proteomes" id="UP001311232">
    <property type="component" value="Unassembled WGS sequence"/>
</dbReference>
<name>A0AAV9SCQ3_9TELE</name>
<dbReference type="InterPro" id="IPR013333">
    <property type="entry name" value="Ryan_recept"/>
</dbReference>
<dbReference type="InterPro" id="IPR035910">
    <property type="entry name" value="RyR/IP3R_RIH_dom_sf"/>
</dbReference>
<dbReference type="InterPro" id="IPR003032">
    <property type="entry name" value="Ryanodine_rcpt"/>
</dbReference>
<dbReference type="InterPro" id="IPR035761">
    <property type="entry name" value="SPRY1_RyR"/>
</dbReference>
<evidence type="ECO:0000256" key="5">
    <source>
        <dbReference type="ARBA" id="ARBA00022692"/>
    </source>
</evidence>
<dbReference type="GO" id="GO:0033017">
    <property type="term" value="C:sarcoplasmic reticulum membrane"/>
    <property type="evidence" value="ECO:0007669"/>
    <property type="project" value="UniProtKB-SubCell"/>
</dbReference>
<evidence type="ECO:0000256" key="6">
    <source>
        <dbReference type="ARBA" id="ARBA00022737"/>
    </source>
</evidence>
<dbReference type="Gene3D" id="1.10.490.160">
    <property type="match status" value="3"/>
</dbReference>
<feature type="region of interest" description="Disordered" evidence="14">
    <location>
        <begin position="3322"/>
        <end position="3388"/>
    </location>
</feature>
<dbReference type="EMBL" id="JAHHUM010000587">
    <property type="protein sequence ID" value="KAK5619096.1"/>
    <property type="molecule type" value="Genomic_DNA"/>
</dbReference>
<keyword evidence="18" id="KW-1185">Reference proteome</keyword>
<evidence type="ECO:0000256" key="7">
    <source>
        <dbReference type="ARBA" id="ARBA00022837"/>
    </source>
</evidence>
<dbReference type="GO" id="GO:0005790">
    <property type="term" value="C:smooth endoplasmic reticulum"/>
    <property type="evidence" value="ECO:0007669"/>
    <property type="project" value="TreeGrafter"/>
</dbReference>
<organism evidence="17 18">
    <name type="scientific">Crenichthys baileyi</name>
    <name type="common">White River springfish</name>
    <dbReference type="NCBI Taxonomy" id="28760"/>
    <lineage>
        <taxon>Eukaryota</taxon>
        <taxon>Metazoa</taxon>
        <taxon>Chordata</taxon>
        <taxon>Craniata</taxon>
        <taxon>Vertebrata</taxon>
        <taxon>Euteleostomi</taxon>
        <taxon>Actinopterygii</taxon>
        <taxon>Neopterygii</taxon>
        <taxon>Teleostei</taxon>
        <taxon>Neoteleostei</taxon>
        <taxon>Acanthomorphata</taxon>
        <taxon>Ovalentaria</taxon>
        <taxon>Atherinomorphae</taxon>
        <taxon>Cyprinodontiformes</taxon>
        <taxon>Goodeidae</taxon>
        <taxon>Crenichthys</taxon>
    </lineage>
</organism>
<dbReference type="Pfam" id="PF01365">
    <property type="entry name" value="RYDR_ITPR"/>
    <property type="match status" value="2"/>
</dbReference>
<dbReference type="CDD" id="cd12877">
    <property type="entry name" value="SPRY1_RyR"/>
    <property type="match status" value="1"/>
</dbReference>
<dbReference type="InterPro" id="IPR013662">
    <property type="entry name" value="RIH_assoc-dom"/>
</dbReference>
<evidence type="ECO:0000256" key="14">
    <source>
        <dbReference type="SAM" id="MobiDB-lite"/>
    </source>
</evidence>
<dbReference type="InterPro" id="IPR009460">
    <property type="entry name" value="Ryanrecept_TM4-6"/>
</dbReference>
<dbReference type="InterPro" id="IPR048581">
    <property type="entry name" value="RYDR_Jsol"/>
</dbReference>